<keyword evidence="2" id="KW-1185">Reference proteome</keyword>
<protein>
    <submittedName>
        <fullName evidence="1">Uncharacterized protein</fullName>
    </submittedName>
</protein>
<dbReference type="EMBL" id="CAMGYJ010000008">
    <property type="protein sequence ID" value="CAI0460028.1"/>
    <property type="molecule type" value="Genomic_DNA"/>
</dbReference>
<proteinExistence type="predicted"/>
<organism evidence="1 2">
    <name type="scientific">Linum tenue</name>
    <dbReference type="NCBI Taxonomy" id="586396"/>
    <lineage>
        <taxon>Eukaryota</taxon>
        <taxon>Viridiplantae</taxon>
        <taxon>Streptophyta</taxon>
        <taxon>Embryophyta</taxon>
        <taxon>Tracheophyta</taxon>
        <taxon>Spermatophyta</taxon>
        <taxon>Magnoliopsida</taxon>
        <taxon>eudicotyledons</taxon>
        <taxon>Gunneridae</taxon>
        <taxon>Pentapetalae</taxon>
        <taxon>rosids</taxon>
        <taxon>fabids</taxon>
        <taxon>Malpighiales</taxon>
        <taxon>Linaceae</taxon>
        <taxon>Linum</taxon>
    </lineage>
</organism>
<gene>
    <name evidence="1" type="ORF">LITE_LOCUS34293</name>
</gene>
<sequence length="96" mass="11135">MQNLEFDLTVYAPYRPVEGFIHDIEDSSHAAEDQIQMFKRQRRASQPSLILSLHSTEKAAPRLLLIHQWRPSFVSASSVCSPSQNHLLRQMDEQSW</sequence>
<dbReference type="Gene3D" id="1.10.472.10">
    <property type="entry name" value="Cyclin-like"/>
    <property type="match status" value="1"/>
</dbReference>
<comment type="caution">
    <text evidence="1">The sequence shown here is derived from an EMBL/GenBank/DDBJ whole genome shotgun (WGS) entry which is preliminary data.</text>
</comment>
<dbReference type="AlphaFoldDB" id="A0AAV0NP91"/>
<accession>A0AAV0NP91</accession>
<reference evidence="1" key="1">
    <citation type="submission" date="2022-08" db="EMBL/GenBank/DDBJ databases">
        <authorList>
            <person name="Gutierrez-Valencia J."/>
        </authorList>
    </citation>
    <scope>NUCLEOTIDE SEQUENCE</scope>
</reference>
<dbReference type="Proteomes" id="UP001154282">
    <property type="component" value="Unassembled WGS sequence"/>
</dbReference>
<evidence type="ECO:0000313" key="1">
    <source>
        <dbReference type="EMBL" id="CAI0460028.1"/>
    </source>
</evidence>
<name>A0AAV0NP91_9ROSI</name>
<evidence type="ECO:0000313" key="2">
    <source>
        <dbReference type="Proteomes" id="UP001154282"/>
    </source>
</evidence>